<dbReference type="Proteomes" id="UP000580517">
    <property type="component" value="Unassembled WGS sequence"/>
</dbReference>
<evidence type="ECO:0000313" key="2">
    <source>
        <dbReference type="EMBL" id="NYT39090.1"/>
    </source>
</evidence>
<comment type="caution">
    <text evidence="2">The sequence shown here is derived from an EMBL/GenBank/DDBJ whole genome shotgun (WGS) entry which is preliminary data.</text>
</comment>
<dbReference type="EMBL" id="JACCEW010000003">
    <property type="protein sequence ID" value="NYT37164.1"/>
    <property type="molecule type" value="Genomic_DNA"/>
</dbReference>
<dbReference type="AlphaFoldDB" id="A0A853FK29"/>
<sequence length="35" mass="3946">MKITTVGIDLAKNVFQVHGVDEHGKAVLRKQIKRD</sequence>
<feature type="non-terminal residue" evidence="2">
    <location>
        <position position="35"/>
    </location>
</feature>
<evidence type="ECO:0000313" key="3">
    <source>
        <dbReference type="Proteomes" id="UP000580517"/>
    </source>
</evidence>
<reference evidence="2 3" key="1">
    <citation type="submission" date="2020-07" db="EMBL/GenBank/DDBJ databases">
        <title>Taxonomic revisions and descriptions of new bacterial species based on genomic comparisons in the high-G+C-content subgroup of the family Alcaligenaceae.</title>
        <authorList>
            <person name="Szabo A."/>
            <person name="Felfoldi T."/>
        </authorList>
    </citation>
    <scope>NUCLEOTIDE SEQUENCE [LARGE SCALE GENOMIC DNA]</scope>
    <source>
        <strain evidence="2 3">DSM 25264</strain>
    </source>
</reference>
<evidence type="ECO:0000313" key="1">
    <source>
        <dbReference type="EMBL" id="NYT37164.1"/>
    </source>
</evidence>
<name>A0A853FK29_9BURK</name>
<protein>
    <submittedName>
        <fullName evidence="2">IS110 family transposase</fullName>
    </submittedName>
</protein>
<dbReference type="EMBL" id="JACCEW010000013">
    <property type="protein sequence ID" value="NYT39090.1"/>
    <property type="molecule type" value="Genomic_DNA"/>
</dbReference>
<keyword evidence="3" id="KW-1185">Reference proteome</keyword>
<gene>
    <name evidence="1" type="ORF">H0A68_09785</name>
    <name evidence="2" type="ORF">H0A68_19670</name>
</gene>
<proteinExistence type="predicted"/>
<organism evidence="2 3">
    <name type="scientific">Allopusillimonas soli</name>
    <dbReference type="NCBI Taxonomy" id="659016"/>
    <lineage>
        <taxon>Bacteria</taxon>
        <taxon>Pseudomonadati</taxon>
        <taxon>Pseudomonadota</taxon>
        <taxon>Betaproteobacteria</taxon>
        <taxon>Burkholderiales</taxon>
        <taxon>Alcaligenaceae</taxon>
        <taxon>Allopusillimonas</taxon>
    </lineage>
</organism>
<accession>A0A853FK29</accession>